<feature type="compositionally biased region" description="Basic residues" evidence="1">
    <location>
        <begin position="137"/>
        <end position="149"/>
    </location>
</feature>
<gene>
    <name evidence="2" type="ORF">SAMN07250955_10653</name>
</gene>
<dbReference type="AlphaFoldDB" id="A0A212R6P8"/>
<evidence type="ECO:0000256" key="1">
    <source>
        <dbReference type="SAM" id="MobiDB-lite"/>
    </source>
</evidence>
<evidence type="ECO:0000313" key="3">
    <source>
        <dbReference type="Proteomes" id="UP000197065"/>
    </source>
</evidence>
<protein>
    <submittedName>
        <fullName evidence="2">Uncharacterized protein</fullName>
    </submittedName>
</protein>
<keyword evidence="3" id="KW-1185">Reference proteome</keyword>
<dbReference type="Proteomes" id="UP000197065">
    <property type="component" value="Unassembled WGS sequence"/>
</dbReference>
<feature type="region of interest" description="Disordered" evidence="1">
    <location>
        <begin position="120"/>
        <end position="156"/>
    </location>
</feature>
<name>A0A212R6P8_9PROT</name>
<sequence>MDASSTTRALFKLDHLASLLTVCCETCRERRPLSSHISARRLLSVEDGCARTRLRYTCQRCLFEGRRTPRHDDEMDLVFARARAAKEAKSRVHQAILAKYPGAEAVEGLMLTLVPHGEHRDPYNPFQRGPSINPRKVAARRRAKLRRQARPKEQPR</sequence>
<accession>A0A212R6P8</accession>
<organism evidence="2 3">
    <name type="scientific">Arboricoccus pini</name>
    <dbReference type="NCBI Taxonomy" id="1963835"/>
    <lineage>
        <taxon>Bacteria</taxon>
        <taxon>Pseudomonadati</taxon>
        <taxon>Pseudomonadota</taxon>
        <taxon>Alphaproteobacteria</taxon>
        <taxon>Geminicoccales</taxon>
        <taxon>Geminicoccaceae</taxon>
        <taxon>Arboricoccus</taxon>
    </lineage>
</organism>
<proteinExistence type="predicted"/>
<evidence type="ECO:0000313" key="2">
    <source>
        <dbReference type="EMBL" id="SNB67795.1"/>
    </source>
</evidence>
<dbReference type="EMBL" id="FYEH01000006">
    <property type="protein sequence ID" value="SNB67795.1"/>
    <property type="molecule type" value="Genomic_DNA"/>
</dbReference>
<reference evidence="2 3" key="1">
    <citation type="submission" date="2017-06" db="EMBL/GenBank/DDBJ databases">
        <authorList>
            <person name="Kim H.J."/>
            <person name="Triplett B.A."/>
        </authorList>
    </citation>
    <scope>NUCLEOTIDE SEQUENCE [LARGE SCALE GENOMIC DNA]</scope>
    <source>
        <strain evidence="2 3">B29T1</strain>
    </source>
</reference>